<comment type="caution">
    <text evidence="2">The sequence shown here is derived from an EMBL/GenBank/DDBJ whole genome shotgun (WGS) entry which is preliminary data.</text>
</comment>
<organism evidence="2 3">
    <name type="scientific">Odynerus spinipes</name>
    <dbReference type="NCBI Taxonomy" id="1348599"/>
    <lineage>
        <taxon>Eukaryota</taxon>
        <taxon>Metazoa</taxon>
        <taxon>Ecdysozoa</taxon>
        <taxon>Arthropoda</taxon>
        <taxon>Hexapoda</taxon>
        <taxon>Insecta</taxon>
        <taxon>Pterygota</taxon>
        <taxon>Neoptera</taxon>
        <taxon>Endopterygota</taxon>
        <taxon>Hymenoptera</taxon>
        <taxon>Apocrita</taxon>
        <taxon>Aculeata</taxon>
        <taxon>Vespoidea</taxon>
        <taxon>Vespidae</taxon>
        <taxon>Eumeninae</taxon>
        <taxon>Odynerus</taxon>
    </lineage>
</organism>
<evidence type="ECO:0000256" key="1">
    <source>
        <dbReference type="SAM" id="MobiDB-lite"/>
    </source>
</evidence>
<accession>A0AAD9VK74</accession>
<evidence type="ECO:0000313" key="2">
    <source>
        <dbReference type="EMBL" id="KAK2577564.1"/>
    </source>
</evidence>
<evidence type="ECO:0000313" key="3">
    <source>
        <dbReference type="Proteomes" id="UP001258017"/>
    </source>
</evidence>
<proteinExistence type="predicted"/>
<protein>
    <submittedName>
        <fullName evidence="2">Uncharacterized protein</fullName>
    </submittedName>
</protein>
<reference evidence="2" key="1">
    <citation type="submission" date="2021-08" db="EMBL/GenBank/DDBJ databases">
        <authorList>
            <person name="Misof B."/>
            <person name="Oliver O."/>
            <person name="Podsiadlowski L."/>
            <person name="Donath A."/>
            <person name="Peters R."/>
            <person name="Mayer C."/>
            <person name="Rust J."/>
            <person name="Gunkel S."/>
            <person name="Lesny P."/>
            <person name="Martin S."/>
            <person name="Oeyen J.P."/>
            <person name="Petersen M."/>
            <person name="Panagiotis P."/>
            <person name="Wilbrandt J."/>
            <person name="Tanja T."/>
        </authorList>
    </citation>
    <scope>NUCLEOTIDE SEQUENCE</scope>
    <source>
        <strain evidence="2">GBR_01_08_01A</strain>
        <tissue evidence="2">Thorax + abdomen</tissue>
    </source>
</reference>
<feature type="region of interest" description="Disordered" evidence="1">
    <location>
        <begin position="73"/>
        <end position="98"/>
    </location>
</feature>
<dbReference type="EMBL" id="JAIFRP010004298">
    <property type="protein sequence ID" value="KAK2577564.1"/>
    <property type="molecule type" value="Genomic_DNA"/>
</dbReference>
<sequence>MQAGARAVVTQLTRRESHGLPSQLLALNHCPAMILPTTRQEPKSLGRPGPAVPVQTTGMVFAAKAATYRETYISRHRSASASGTWRRYSPKDYHRNRP</sequence>
<gene>
    <name evidence="2" type="ORF">KPH14_012911</name>
</gene>
<keyword evidence="3" id="KW-1185">Reference proteome</keyword>
<reference evidence="2" key="2">
    <citation type="journal article" date="2023" name="Commun. Biol.">
        <title>Intrasexual cuticular hydrocarbon dimorphism in a wasp sheds light on hydrocarbon biosynthesis genes in Hymenoptera.</title>
        <authorList>
            <person name="Moris V.C."/>
            <person name="Podsiadlowski L."/>
            <person name="Martin S."/>
            <person name="Oeyen J.P."/>
            <person name="Donath A."/>
            <person name="Petersen M."/>
            <person name="Wilbrandt J."/>
            <person name="Misof B."/>
            <person name="Liedtke D."/>
            <person name="Thamm M."/>
            <person name="Scheiner R."/>
            <person name="Schmitt T."/>
            <person name="Niehuis O."/>
        </authorList>
    </citation>
    <scope>NUCLEOTIDE SEQUENCE</scope>
    <source>
        <strain evidence="2">GBR_01_08_01A</strain>
    </source>
</reference>
<name>A0AAD9VK74_9HYME</name>
<feature type="compositionally biased region" description="Basic and acidic residues" evidence="1">
    <location>
        <begin position="89"/>
        <end position="98"/>
    </location>
</feature>
<dbReference type="Proteomes" id="UP001258017">
    <property type="component" value="Unassembled WGS sequence"/>
</dbReference>
<dbReference type="AlphaFoldDB" id="A0AAD9VK74"/>